<dbReference type="InterPro" id="IPR027417">
    <property type="entry name" value="P-loop_NTPase"/>
</dbReference>
<evidence type="ECO:0000256" key="1">
    <source>
        <dbReference type="SAM" id="MobiDB-lite"/>
    </source>
</evidence>
<keyword evidence="3" id="KW-1185">Reference proteome</keyword>
<dbReference type="EMBL" id="CAXAMM010043859">
    <property type="protein sequence ID" value="CAK9112058.1"/>
    <property type="molecule type" value="Genomic_DNA"/>
</dbReference>
<evidence type="ECO:0000313" key="3">
    <source>
        <dbReference type="Proteomes" id="UP001642464"/>
    </source>
</evidence>
<organism evidence="2 3">
    <name type="scientific">Durusdinium trenchii</name>
    <dbReference type="NCBI Taxonomy" id="1381693"/>
    <lineage>
        <taxon>Eukaryota</taxon>
        <taxon>Sar</taxon>
        <taxon>Alveolata</taxon>
        <taxon>Dinophyceae</taxon>
        <taxon>Suessiales</taxon>
        <taxon>Symbiodiniaceae</taxon>
        <taxon>Durusdinium</taxon>
    </lineage>
</organism>
<name>A0ABP0SI47_9DINO</name>
<gene>
    <name evidence="2" type="ORF">SCF082_LOCUS51969</name>
</gene>
<proteinExistence type="predicted"/>
<dbReference type="Proteomes" id="UP001642464">
    <property type="component" value="Unassembled WGS sequence"/>
</dbReference>
<keyword evidence="2" id="KW-0067">ATP-binding</keyword>
<accession>A0ABP0SI47</accession>
<keyword evidence="2" id="KW-0547">Nucleotide-binding</keyword>
<dbReference type="Pfam" id="PF13604">
    <property type="entry name" value="AAA_30"/>
    <property type="match status" value="1"/>
</dbReference>
<reference evidence="2 3" key="1">
    <citation type="submission" date="2024-02" db="EMBL/GenBank/DDBJ databases">
        <authorList>
            <person name="Chen Y."/>
            <person name="Shah S."/>
            <person name="Dougan E. K."/>
            <person name="Thang M."/>
            <person name="Chan C."/>
        </authorList>
    </citation>
    <scope>NUCLEOTIDE SEQUENCE [LARGE SCALE GENOMIC DNA]</scope>
</reference>
<dbReference type="Gene3D" id="3.40.50.300">
    <property type="entry name" value="P-loop containing nucleotide triphosphate hydrolases"/>
    <property type="match status" value="1"/>
</dbReference>
<dbReference type="GO" id="GO:0004386">
    <property type="term" value="F:helicase activity"/>
    <property type="evidence" value="ECO:0007669"/>
    <property type="project" value="UniProtKB-KW"/>
</dbReference>
<evidence type="ECO:0000313" key="2">
    <source>
        <dbReference type="EMBL" id="CAK9112058.1"/>
    </source>
</evidence>
<keyword evidence="2" id="KW-0378">Hydrolase</keyword>
<dbReference type="SUPFAM" id="SSF52540">
    <property type="entry name" value="P-loop containing nucleoside triphosphate hydrolases"/>
    <property type="match status" value="2"/>
</dbReference>
<feature type="region of interest" description="Disordered" evidence="1">
    <location>
        <begin position="234"/>
        <end position="254"/>
    </location>
</feature>
<keyword evidence="2" id="KW-0347">Helicase</keyword>
<protein>
    <submittedName>
        <fullName evidence="2">ATP-dependent DNA helicase PIF6 (DNA repair and recombination helicase PIF6)</fullName>
    </submittedName>
</protein>
<sequence length="1523" mass="169388">MVPEKKTEAEPIEVISLVAILCAKCIPAVHSSSFARASLVVVVICLHVRRRCRWQSASSTATRCVEIRGLGARPNATPKRRLRSSSQRRRGVALNARADRAAPCEGADCCFHSSGSGAPARPFRHSGLRHCIFCSAAAFRAAEQVQQGKYITTALRKLAGAKPDLGEKACQRIASMAGAEVAETYRRKLPGKGPGRKTSVWDIVLKRRKRAWHATKADKALYAKAQANDGKRLSRKFPSLYAPPHSGKADDTAWQTPRAKAFRKWCLEASWRSCEQCGRMCAAKDLRGSARAGPTLKECQHCQSQSKGRQQHGYWAPEPDDQHRALRHLSLEVVEALRPVSVFVGPRVRAPHGYLLHSDMVRFAFKPQSVEATLAALPRSARRKALEAYEFLVADTDNSYQDFILLHNKFLASRAAAIDRGEIDDAAPVKRLPANFLETVGLECCVWPHLYWRTDMTETFVRSTDKRRLRRLPGGRLREMELEEMDPDDADGAAEKPTQQSAKASFLAKVHGSLIGYGSDALLLHFVWDLWMWSSIGGAKNASGLALREALANKPFSPEMWKTKHLALVDLQKQIGWPSVFITISPYEWSMPYHSWVEDELQKTLAARLQAPATETLHITHILTQAVKGLLLGANDGMKPQREHVFAGRHGVADGAGVRHWVARLEFQDGKRKRGSARPAQFYHGSGRVHVHLLVWLRDLAALDLPAKIAAELPGADAPEMSDLVRGSQLDWESSGWPRREEASDVKGNLLRLRHPQDAHAAHCRAYVVDVLQSLRCHVDALASDGRALLLKYCASGLSASLPRRGRSARFVADARRLGRPCASSGYLPKFSDSFAQELLNDQATDFVVTRRILSDYHPHQPEMVLQLAAQQHPQFLSRGLVKKFIVPLPWEKEMPQVVQDYMASPWRSSSMSLLEYLRRVGAGGQIQQRYRRLHKLRKVEAPLEEWINSLPAEGEILVAAIMSTRATDRYCGQWLLLNVPFRALDDLWDERAARVPAALKFLTLCLLKRPGFWKAPEALRADLELEASPELRIENFQALLASRVELAEAYLNGELHVEESDPSLLSLPVLSGTPAPAPQLALAPDQDVVVVAVRRAVDKALEARWPEEEDMDAPAWLSWVARAPATATPVFAVLGPAGSGKSTAVEVAVRAAVGRGAHVGIACPTGMLASSYRVKFPGLDVDTVHGMFALHKPLIETLDMMEPYDLVVVDEVGQLSKDTFDRLLALWDAAARRAALVFVGDFAQLRGMDPSTALDSDRWVDVNKLHLHTMRRCKCAELRWKLELLRSASLTSKQLRRLLRSHQAPQGVPPADPAGQPTLEDIKQILQETPRTLFVTYTRAAAQLLNDLAVQAHFEGRPALGTVPGDPEANANNFQAGAMVHAEPYPLQLFVHMRVTITKNEDKEHSFVNGMGAWVRRLRRSGVEVVTDTGEVILIHPVTRDYLLEDGKGTRERRAAYPLRPGYCANLHKVQGATLQHMTLWLDTPFVPGAGYVALSRVQHDRDWRYIGNLQRRHFVPAPRSA</sequence>
<comment type="caution">
    <text evidence="2">The sequence shown here is derived from an EMBL/GenBank/DDBJ whole genome shotgun (WGS) entry which is preliminary data.</text>
</comment>